<keyword evidence="2 5" id="KW-0812">Transmembrane</keyword>
<dbReference type="AlphaFoldDB" id="A0AA85AZ53"/>
<feature type="transmembrane region" description="Helical" evidence="5">
    <location>
        <begin position="21"/>
        <end position="43"/>
    </location>
</feature>
<keyword evidence="3 5" id="KW-1133">Transmembrane helix</keyword>
<accession>A0AA85AZ53</accession>
<dbReference type="InterPro" id="IPR017452">
    <property type="entry name" value="GPCR_Rhodpsn_7TM"/>
</dbReference>
<evidence type="ECO:0000313" key="7">
    <source>
        <dbReference type="Proteomes" id="UP000050791"/>
    </source>
</evidence>
<proteinExistence type="predicted"/>
<evidence type="ECO:0000313" key="8">
    <source>
        <dbReference type="WBParaSite" id="SMTH1_19130.1"/>
    </source>
</evidence>
<dbReference type="WBParaSite" id="SMTH1_19130.1">
    <property type="protein sequence ID" value="SMTH1_19130.1"/>
    <property type="gene ID" value="SMTH1_19130"/>
</dbReference>
<keyword evidence="4 5" id="KW-0472">Membrane</keyword>
<evidence type="ECO:0000259" key="6">
    <source>
        <dbReference type="PROSITE" id="PS50262"/>
    </source>
</evidence>
<name>A0AA85AZ53_9TREM</name>
<comment type="subcellular location">
    <subcellularLocation>
        <location evidence="1">Membrane</location>
    </subcellularLocation>
</comment>
<dbReference type="Gene3D" id="1.20.1070.10">
    <property type="entry name" value="Rhodopsin 7-helix transmembrane proteins"/>
    <property type="match status" value="1"/>
</dbReference>
<dbReference type="GO" id="GO:0016020">
    <property type="term" value="C:membrane"/>
    <property type="evidence" value="ECO:0007669"/>
    <property type="project" value="UniProtKB-SubCell"/>
</dbReference>
<evidence type="ECO:0000256" key="2">
    <source>
        <dbReference type="ARBA" id="ARBA00022692"/>
    </source>
</evidence>
<dbReference type="PROSITE" id="PS50262">
    <property type="entry name" value="G_PROTEIN_RECEP_F1_2"/>
    <property type="match status" value="1"/>
</dbReference>
<dbReference type="Proteomes" id="UP000050791">
    <property type="component" value="Unassembled WGS sequence"/>
</dbReference>
<sequence length="154" mass="17560">MLSGYRNTTAWTRRRQRLTRLCVLMAALFVLSWSPNHVCNLLTKTFHINYPVTEILLDYSMCLAMSNAVTGPLLLIATCSNYHRYIFRFFYRSSMTSHSTTSYSMPANSIHSSTGIGLPIETFPTIHNRVRKQKLKIAADSRTLEMVGNECDSN</sequence>
<evidence type="ECO:0000256" key="4">
    <source>
        <dbReference type="ARBA" id="ARBA00023136"/>
    </source>
</evidence>
<protein>
    <recommendedName>
        <fullName evidence="6">G-protein coupled receptors family 1 profile domain-containing protein</fullName>
    </recommendedName>
</protein>
<evidence type="ECO:0000256" key="3">
    <source>
        <dbReference type="ARBA" id="ARBA00022989"/>
    </source>
</evidence>
<feature type="domain" description="G-protein coupled receptors family 1 profile" evidence="6">
    <location>
        <begin position="1"/>
        <end position="75"/>
    </location>
</feature>
<organism evidence="7 8">
    <name type="scientific">Schistosoma mattheei</name>
    <dbReference type="NCBI Taxonomy" id="31246"/>
    <lineage>
        <taxon>Eukaryota</taxon>
        <taxon>Metazoa</taxon>
        <taxon>Spiralia</taxon>
        <taxon>Lophotrochozoa</taxon>
        <taxon>Platyhelminthes</taxon>
        <taxon>Trematoda</taxon>
        <taxon>Digenea</taxon>
        <taxon>Strigeidida</taxon>
        <taxon>Schistosomatoidea</taxon>
        <taxon>Schistosomatidae</taxon>
        <taxon>Schistosoma</taxon>
    </lineage>
</organism>
<evidence type="ECO:0000256" key="1">
    <source>
        <dbReference type="ARBA" id="ARBA00004370"/>
    </source>
</evidence>
<dbReference type="SUPFAM" id="SSF81321">
    <property type="entry name" value="Family A G protein-coupled receptor-like"/>
    <property type="match status" value="1"/>
</dbReference>
<reference evidence="8" key="1">
    <citation type="submission" date="2023-11" db="UniProtKB">
        <authorList>
            <consortium name="WormBaseParasite"/>
        </authorList>
    </citation>
    <scope>IDENTIFICATION</scope>
</reference>
<feature type="transmembrane region" description="Helical" evidence="5">
    <location>
        <begin position="63"/>
        <end position="82"/>
    </location>
</feature>
<evidence type="ECO:0000256" key="5">
    <source>
        <dbReference type="SAM" id="Phobius"/>
    </source>
</evidence>